<keyword evidence="3" id="KW-1185">Reference proteome</keyword>
<sequence>FAASISALRHTFITVAKAGGGTSLKALLPASAVAPIRALAGVTAGIGLALDVFSLISSAHSFATCAEIYYARNETDEVAEKLRQIAKQLEEELKTALAAQAEDKDECSLIFDLFLLLCSLWMLCPFTQHIIQHLNPPPPFDLTPCSYWFQKLLPINISHLLKVFIDLKQTNTAYHMNCDLVHCCSCSEALPPLVII</sequence>
<feature type="coiled-coil region" evidence="1">
    <location>
        <begin position="71"/>
        <end position="106"/>
    </location>
</feature>
<reference evidence="3" key="1">
    <citation type="submission" date="2022-10" db="EMBL/GenBank/DDBJ databases">
        <title>Genome assembly of Pristionchus species.</title>
        <authorList>
            <person name="Yoshida K."/>
            <person name="Sommer R.J."/>
        </authorList>
    </citation>
    <scope>NUCLEOTIDE SEQUENCE [LARGE SCALE GENOMIC DNA]</scope>
    <source>
        <strain evidence="3">RS5460</strain>
    </source>
</reference>
<keyword evidence="1" id="KW-0175">Coiled coil</keyword>
<comment type="caution">
    <text evidence="2">The sequence shown here is derived from an EMBL/GenBank/DDBJ whole genome shotgun (WGS) entry which is preliminary data.</text>
</comment>
<name>A0AAN5C889_9BILA</name>
<evidence type="ECO:0000256" key="1">
    <source>
        <dbReference type="SAM" id="Coils"/>
    </source>
</evidence>
<dbReference type="AlphaFoldDB" id="A0AAN5C889"/>
<gene>
    <name evidence="2" type="ORF">PMAYCL1PPCAC_04565</name>
</gene>
<protein>
    <submittedName>
        <fullName evidence="2">Uncharacterized protein</fullName>
    </submittedName>
</protein>
<proteinExistence type="predicted"/>
<evidence type="ECO:0000313" key="2">
    <source>
        <dbReference type="EMBL" id="GMR34370.1"/>
    </source>
</evidence>
<accession>A0AAN5C889</accession>
<dbReference type="EMBL" id="BTRK01000002">
    <property type="protein sequence ID" value="GMR34370.1"/>
    <property type="molecule type" value="Genomic_DNA"/>
</dbReference>
<organism evidence="2 3">
    <name type="scientific">Pristionchus mayeri</name>
    <dbReference type="NCBI Taxonomy" id="1317129"/>
    <lineage>
        <taxon>Eukaryota</taxon>
        <taxon>Metazoa</taxon>
        <taxon>Ecdysozoa</taxon>
        <taxon>Nematoda</taxon>
        <taxon>Chromadorea</taxon>
        <taxon>Rhabditida</taxon>
        <taxon>Rhabditina</taxon>
        <taxon>Diplogasteromorpha</taxon>
        <taxon>Diplogasteroidea</taxon>
        <taxon>Neodiplogasteridae</taxon>
        <taxon>Pristionchus</taxon>
    </lineage>
</organism>
<dbReference type="Proteomes" id="UP001328107">
    <property type="component" value="Unassembled WGS sequence"/>
</dbReference>
<evidence type="ECO:0000313" key="3">
    <source>
        <dbReference type="Proteomes" id="UP001328107"/>
    </source>
</evidence>
<feature type="non-terminal residue" evidence="2">
    <location>
        <position position="1"/>
    </location>
</feature>